<name>A0A2C5YTP3_9HYPO</name>
<dbReference type="STRING" id="2004952.A0A2C5YTP3"/>
<reference evidence="2 3" key="1">
    <citation type="submission" date="2017-06" db="EMBL/GenBank/DDBJ databases">
        <title>Ant-infecting Ophiocordyceps genomes reveal a high diversity of potential behavioral manipulation genes and a possible major role for enterotoxins.</title>
        <authorList>
            <person name="De Bekker C."/>
            <person name="Evans H.C."/>
            <person name="Brachmann A."/>
            <person name="Hughes D.P."/>
        </authorList>
    </citation>
    <scope>NUCLEOTIDE SEQUENCE [LARGE SCALE GENOMIC DNA]</scope>
    <source>
        <strain evidence="2 3">Map16</strain>
    </source>
</reference>
<sequence length="546" mass="61142">MHALAPPAGQHPEDDNDSDDDNSNNNMRSQLAIFFPLLAAATLDVLPASAVEERVPYVDDLTEGQGYNTFLGTGCVHGAVDVDRVLSKDVPEQVEVDYFAERITDYKQLVKSLDFGASVAMSTAAIPGMRIESSVSAHILDRSELENSFLTYLVRVDVRRQPVSLSKYSFKWMEPHDANRTYCDRFISDFVKGGALFARVSIITRDESKHREVEQAAKAVFDMYGVNSEVTQAVRQRLNSIHKHSEVRIYMHYVGAKPTVQGKQSSDGNGDLLHLKETADAFLNEAKKHEWKRFAQLERYTNVPNFGGSFSPPDYAEAKDRSWSVLMTFSRLVSLQKDVRSVPSSHYFNGSATLQALDDGLTDALQSHRDWIDAVSERPEVSRVRPWIGSPSAMRAEFLRSIRRKTWIAQRLRLRNGGWTDILDETLRPGAKQLFTIKAFGFGGVPGTTRLVFGRSHGQDSSFTCLLGRDPPRNWEVLSTLWVFTAPVPGYSDETVQVSAVPQLGSIQLRHSSGGEQRKGASGGGGLERTGRRRQETMFFQIYVRR</sequence>
<organism evidence="2 3">
    <name type="scientific">Ophiocordyceps camponoti-rufipedis</name>
    <dbReference type="NCBI Taxonomy" id="2004952"/>
    <lineage>
        <taxon>Eukaryota</taxon>
        <taxon>Fungi</taxon>
        <taxon>Dikarya</taxon>
        <taxon>Ascomycota</taxon>
        <taxon>Pezizomycotina</taxon>
        <taxon>Sordariomycetes</taxon>
        <taxon>Hypocreomycetidae</taxon>
        <taxon>Hypocreales</taxon>
        <taxon>Ophiocordycipitaceae</taxon>
        <taxon>Ophiocordyceps</taxon>
    </lineage>
</organism>
<evidence type="ECO:0000313" key="2">
    <source>
        <dbReference type="EMBL" id="PHH70993.1"/>
    </source>
</evidence>
<dbReference type="OrthoDB" id="3231004at2759"/>
<feature type="region of interest" description="Disordered" evidence="1">
    <location>
        <begin position="510"/>
        <end position="530"/>
    </location>
</feature>
<gene>
    <name evidence="2" type="ORF">CDD80_5607</name>
</gene>
<evidence type="ECO:0000256" key="1">
    <source>
        <dbReference type="SAM" id="MobiDB-lite"/>
    </source>
</evidence>
<dbReference type="AlphaFoldDB" id="A0A2C5YTP3"/>
<proteinExistence type="predicted"/>
<dbReference type="EMBL" id="NJES01000562">
    <property type="protein sequence ID" value="PHH70993.1"/>
    <property type="molecule type" value="Genomic_DNA"/>
</dbReference>
<dbReference type="Proteomes" id="UP000226431">
    <property type="component" value="Unassembled WGS sequence"/>
</dbReference>
<protein>
    <recommendedName>
        <fullName evidence="4">MACPF domain-containing protein</fullName>
    </recommendedName>
</protein>
<feature type="region of interest" description="Disordered" evidence="1">
    <location>
        <begin position="1"/>
        <end position="25"/>
    </location>
</feature>
<accession>A0A2C5YTP3</accession>
<evidence type="ECO:0000313" key="3">
    <source>
        <dbReference type="Proteomes" id="UP000226431"/>
    </source>
</evidence>
<evidence type="ECO:0008006" key="4">
    <source>
        <dbReference type="Google" id="ProtNLM"/>
    </source>
</evidence>
<comment type="caution">
    <text evidence="2">The sequence shown here is derived from an EMBL/GenBank/DDBJ whole genome shotgun (WGS) entry which is preliminary data.</text>
</comment>
<keyword evidence="3" id="KW-1185">Reference proteome</keyword>